<evidence type="ECO:0000313" key="2">
    <source>
        <dbReference type="EMBL" id="SEM59045.1"/>
    </source>
</evidence>
<dbReference type="InterPro" id="IPR051125">
    <property type="entry name" value="ABC-4/HrtB_transporter"/>
</dbReference>
<keyword evidence="3" id="KW-1185">Reference proteome</keyword>
<keyword evidence="1" id="KW-0472">Membrane</keyword>
<keyword evidence="1" id="KW-0812">Transmembrane</keyword>
<dbReference type="EMBL" id="FOCI01000002">
    <property type="protein sequence ID" value="SEM59045.1"/>
    <property type="molecule type" value="Genomic_DNA"/>
</dbReference>
<feature type="transmembrane region" description="Helical" evidence="1">
    <location>
        <begin position="325"/>
        <end position="354"/>
    </location>
</feature>
<feature type="transmembrane region" description="Helical" evidence="1">
    <location>
        <begin position="15"/>
        <end position="37"/>
    </location>
</feature>
<sequence length="403" mass="41979">MNPFPIVIALFRGTWLTSVMFTVLIALSIALGVAITAQERSLRTGSARASDPFDLIVAAPGSRTEILFNVVYLRPSAVELIGTDALAAILSDPDATFAAPIAFGDSAEGFAVVGTTADMIAHLHGAVPMQGTMWQAEDEAIVGAATPFAIGDRIASTHGDPVRGANFASIEPADAHGELAVVGRLPPTGTAWDQGVFVPIQYSWSTHAVMGPGATGTPGVLRPGNALGPVPAVVIDTDALPQAYGLRSRWQTPDTTAFFPAEALTEIYATMGDVRRVMQGLTIATQGLVIAAVLAGVVALMQLYHARLALLRALGASRAYVFAVVWTYIMALILIGAVLGLAIGMGTAQGLALVLGDRTGLALSARLGWAELRLILTVTALDAVCALAPALILFRQSVVTHLR</sequence>
<dbReference type="OrthoDB" id="9784014at2"/>
<dbReference type="AlphaFoldDB" id="A0A1H7ZL49"/>
<gene>
    <name evidence="2" type="ORF">SAMN04488003_10228</name>
</gene>
<dbReference type="STRING" id="245187.SAMN04488003_10228"/>
<feature type="transmembrane region" description="Helical" evidence="1">
    <location>
        <begin position="281"/>
        <end position="305"/>
    </location>
</feature>
<dbReference type="PANTHER" id="PTHR43738">
    <property type="entry name" value="ABC TRANSPORTER, MEMBRANE PROTEIN"/>
    <property type="match status" value="1"/>
</dbReference>
<dbReference type="Proteomes" id="UP000199585">
    <property type="component" value="Unassembled WGS sequence"/>
</dbReference>
<name>A0A1H7ZL49_9RHOB</name>
<feature type="transmembrane region" description="Helical" evidence="1">
    <location>
        <begin position="374"/>
        <end position="394"/>
    </location>
</feature>
<evidence type="ECO:0000313" key="3">
    <source>
        <dbReference type="Proteomes" id="UP000199585"/>
    </source>
</evidence>
<organism evidence="2 3">
    <name type="scientific">Loktanella fryxellensis</name>
    <dbReference type="NCBI Taxonomy" id="245187"/>
    <lineage>
        <taxon>Bacteria</taxon>
        <taxon>Pseudomonadati</taxon>
        <taxon>Pseudomonadota</taxon>
        <taxon>Alphaproteobacteria</taxon>
        <taxon>Rhodobacterales</taxon>
        <taxon>Roseobacteraceae</taxon>
        <taxon>Loktanella</taxon>
    </lineage>
</organism>
<evidence type="ECO:0000256" key="1">
    <source>
        <dbReference type="SAM" id="Phobius"/>
    </source>
</evidence>
<protein>
    <submittedName>
        <fullName evidence="2">Putative ABC transport system permease protein</fullName>
    </submittedName>
</protein>
<dbReference type="RefSeq" id="WP_089898408.1">
    <property type="nucleotide sequence ID" value="NZ_FOCI01000002.1"/>
</dbReference>
<keyword evidence="1" id="KW-1133">Transmembrane helix</keyword>
<reference evidence="2 3" key="1">
    <citation type="submission" date="2016-10" db="EMBL/GenBank/DDBJ databases">
        <authorList>
            <person name="de Groot N.N."/>
        </authorList>
    </citation>
    <scope>NUCLEOTIDE SEQUENCE [LARGE SCALE GENOMIC DNA]</scope>
    <source>
        <strain evidence="2 3">DSM 16213</strain>
    </source>
</reference>
<proteinExistence type="predicted"/>
<accession>A0A1H7ZL49</accession>
<dbReference type="PANTHER" id="PTHR43738:SF2">
    <property type="entry name" value="ABC TRANSPORTER PERMEASE"/>
    <property type="match status" value="1"/>
</dbReference>